<evidence type="ECO:0000313" key="12">
    <source>
        <dbReference type="EMBL" id="GAA5084849.1"/>
    </source>
</evidence>
<protein>
    <recommendedName>
        <fullName evidence="3">Uncharacterized protein YtcA</fullName>
    </recommendedName>
</protein>
<keyword evidence="9" id="KW-0564">Palmitate</keyword>
<accession>A0ABP9LT00</accession>
<evidence type="ECO:0000256" key="10">
    <source>
        <dbReference type="ARBA" id="ARBA00023288"/>
    </source>
</evidence>
<keyword evidence="5 11" id="KW-0812">Transmembrane</keyword>
<gene>
    <name evidence="12" type="ORF">GCM10023337_02910</name>
</gene>
<evidence type="ECO:0000256" key="8">
    <source>
        <dbReference type="ARBA" id="ARBA00023136"/>
    </source>
</evidence>
<dbReference type="PROSITE" id="PS51257">
    <property type="entry name" value="PROKAR_LIPOPROTEIN"/>
    <property type="match status" value="1"/>
</dbReference>
<keyword evidence="13" id="KW-1185">Reference proteome</keyword>
<keyword evidence="4" id="KW-1003">Cell membrane</keyword>
<evidence type="ECO:0000256" key="1">
    <source>
        <dbReference type="ARBA" id="ARBA00004141"/>
    </source>
</evidence>
<dbReference type="Pfam" id="PF17090">
    <property type="entry name" value="Ytca"/>
    <property type="match status" value="1"/>
</dbReference>
<evidence type="ECO:0000256" key="4">
    <source>
        <dbReference type="ARBA" id="ARBA00022475"/>
    </source>
</evidence>
<comment type="similarity">
    <text evidence="2">Belongs to the YtcA family.</text>
</comment>
<keyword evidence="10" id="KW-0449">Lipoprotein</keyword>
<evidence type="ECO:0000256" key="2">
    <source>
        <dbReference type="ARBA" id="ARBA00008208"/>
    </source>
</evidence>
<reference evidence="13" key="1">
    <citation type="journal article" date="2019" name="Int. J. Syst. Evol. Microbiol.">
        <title>The Global Catalogue of Microorganisms (GCM) 10K type strain sequencing project: providing services to taxonomists for standard genome sequencing and annotation.</title>
        <authorList>
            <consortium name="The Broad Institute Genomics Platform"/>
            <consortium name="The Broad Institute Genome Sequencing Center for Infectious Disease"/>
            <person name="Wu L."/>
            <person name="Ma J."/>
        </authorList>
    </citation>
    <scope>NUCLEOTIDE SEQUENCE [LARGE SCALE GENOMIC DNA]</scope>
    <source>
        <strain evidence="13">JCM 18423</strain>
    </source>
</reference>
<evidence type="ECO:0000256" key="5">
    <source>
        <dbReference type="ARBA" id="ARBA00022692"/>
    </source>
</evidence>
<dbReference type="Proteomes" id="UP001500227">
    <property type="component" value="Unassembled WGS sequence"/>
</dbReference>
<feature type="transmembrane region" description="Helical" evidence="11">
    <location>
        <begin position="28"/>
        <end position="51"/>
    </location>
</feature>
<keyword evidence="7 11" id="KW-1133">Transmembrane helix</keyword>
<proteinExistence type="inferred from homology"/>
<evidence type="ECO:0000256" key="9">
    <source>
        <dbReference type="ARBA" id="ARBA00023139"/>
    </source>
</evidence>
<evidence type="ECO:0000256" key="6">
    <source>
        <dbReference type="ARBA" id="ARBA00022729"/>
    </source>
</evidence>
<keyword evidence="8 11" id="KW-0472">Membrane</keyword>
<sequence>MRVAWLLFVAGLVAGCQRAPSFALVGSYFPAWLIFILLATLVTIVIRFVFIRLGIDDALRFKLLVYVCIALSLCFGALLLFFTR</sequence>
<keyword evidence="6" id="KW-0732">Signal</keyword>
<evidence type="ECO:0000256" key="11">
    <source>
        <dbReference type="SAM" id="Phobius"/>
    </source>
</evidence>
<comment type="caution">
    <text evidence="12">The sequence shown here is derived from an EMBL/GenBank/DDBJ whole genome shotgun (WGS) entry which is preliminary data.</text>
</comment>
<name>A0ABP9LT00_9BURK</name>
<evidence type="ECO:0000313" key="13">
    <source>
        <dbReference type="Proteomes" id="UP001500227"/>
    </source>
</evidence>
<dbReference type="InterPro" id="IPR031381">
    <property type="entry name" value="YtcA"/>
</dbReference>
<evidence type="ECO:0000256" key="3">
    <source>
        <dbReference type="ARBA" id="ARBA00021237"/>
    </source>
</evidence>
<organism evidence="12 13">
    <name type="scientific">Paenalcaligenes hermetiae</name>
    <dbReference type="NCBI Taxonomy" id="1157987"/>
    <lineage>
        <taxon>Bacteria</taxon>
        <taxon>Pseudomonadati</taxon>
        <taxon>Pseudomonadota</taxon>
        <taxon>Betaproteobacteria</taxon>
        <taxon>Burkholderiales</taxon>
        <taxon>Alcaligenaceae</taxon>
        <taxon>Paenalcaligenes</taxon>
    </lineage>
</organism>
<evidence type="ECO:0000256" key="7">
    <source>
        <dbReference type="ARBA" id="ARBA00022989"/>
    </source>
</evidence>
<dbReference type="EMBL" id="BAABKD010000001">
    <property type="protein sequence ID" value="GAA5084849.1"/>
    <property type="molecule type" value="Genomic_DNA"/>
</dbReference>
<feature type="transmembrane region" description="Helical" evidence="11">
    <location>
        <begin position="63"/>
        <end position="82"/>
    </location>
</feature>
<comment type="subcellular location">
    <subcellularLocation>
        <location evidence="1">Membrane</location>
        <topology evidence="1">Multi-pass membrane protein</topology>
    </subcellularLocation>
</comment>